<organism evidence="1 2">
    <name type="scientific">Flemingia macrophylla</name>
    <dbReference type="NCBI Taxonomy" id="520843"/>
    <lineage>
        <taxon>Eukaryota</taxon>
        <taxon>Viridiplantae</taxon>
        <taxon>Streptophyta</taxon>
        <taxon>Embryophyta</taxon>
        <taxon>Tracheophyta</taxon>
        <taxon>Spermatophyta</taxon>
        <taxon>Magnoliopsida</taxon>
        <taxon>eudicotyledons</taxon>
        <taxon>Gunneridae</taxon>
        <taxon>Pentapetalae</taxon>
        <taxon>rosids</taxon>
        <taxon>fabids</taxon>
        <taxon>Fabales</taxon>
        <taxon>Fabaceae</taxon>
        <taxon>Papilionoideae</taxon>
        <taxon>50 kb inversion clade</taxon>
        <taxon>NPAAA clade</taxon>
        <taxon>indigoferoid/millettioid clade</taxon>
        <taxon>Phaseoleae</taxon>
        <taxon>Flemingia</taxon>
    </lineage>
</organism>
<dbReference type="EMBL" id="JBGMDY010000005">
    <property type="protein sequence ID" value="KAL2335166.1"/>
    <property type="molecule type" value="Genomic_DNA"/>
</dbReference>
<reference evidence="1 2" key="1">
    <citation type="submission" date="2024-08" db="EMBL/GenBank/DDBJ databases">
        <title>Insights into the chromosomal genome structure of Flemingia macrophylla.</title>
        <authorList>
            <person name="Ding Y."/>
            <person name="Zhao Y."/>
            <person name="Bi W."/>
            <person name="Wu M."/>
            <person name="Zhao G."/>
            <person name="Gong Y."/>
            <person name="Li W."/>
            <person name="Zhang P."/>
        </authorList>
    </citation>
    <scope>NUCLEOTIDE SEQUENCE [LARGE SCALE GENOMIC DNA]</scope>
    <source>
        <strain evidence="1">DYQJB</strain>
        <tissue evidence="1">Leaf</tissue>
    </source>
</reference>
<dbReference type="Proteomes" id="UP001603857">
    <property type="component" value="Unassembled WGS sequence"/>
</dbReference>
<name>A0ABD1MH98_9FABA</name>
<evidence type="ECO:0000313" key="1">
    <source>
        <dbReference type="EMBL" id="KAL2335166.1"/>
    </source>
</evidence>
<gene>
    <name evidence="1" type="ORF">Fmac_016379</name>
</gene>
<accession>A0ABD1MH98</accession>
<comment type="caution">
    <text evidence="1">The sequence shown here is derived from an EMBL/GenBank/DDBJ whole genome shotgun (WGS) entry which is preliminary data.</text>
</comment>
<proteinExistence type="predicted"/>
<sequence>MSNHFELGLQLSVALNQFSSTNDLLAPTFCFPHFEIVFHAFLFILQIQLKCIKLLLLAW</sequence>
<keyword evidence="2" id="KW-1185">Reference proteome</keyword>
<protein>
    <submittedName>
        <fullName evidence="1">Uncharacterized protein</fullName>
    </submittedName>
</protein>
<dbReference type="AlphaFoldDB" id="A0ABD1MH98"/>
<evidence type="ECO:0000313" key="2">
    <source>
        <dbReference type="Proteomes" id="UP001603857"/>
    </source>
</evidence>